<keyword evidence="3" id="KW-1185">Reference proteome</keyword>
<evidence type="ECO:0000313" key="3">
    <source>
        <dbReference type="Proteomes" id="UP001560019"/>
    </source>
</evidence>
<comment type="caution">
    <text evidence="2">The sequence shown here is derived from an EMBL/GenBank/DDBJ whole genome shotgun (WGS) entry which is preliminary data.</text>
</comment>
<dbReference type="InterPro" id="IPR039261">
    <property type="entry name" value="FNR_nucleotide-bd"/>
</dbReference>
<dbReference type="InterPro" id="IPR012165">
    <property type="entry name" value="Cyt_c3_hydrogenase_gsu"/>
</dbReference>
<dbReference type="InterPro" id="IPR019480">
    <property type="entry name" value="Dihydroorotate_DH_Fe-S-bd"/>
</dbReference>
<dbReference type="Pfam" id="PF00175">
    <property type="entry name" value="NAD_binding_1"/>
    <property type="match status" value="1"/>
</dbReference>
<protein>
    <submittedName>
        <fullName evidence="2">NAD(P)H-flavin reductase</fullName>
    </submittedName>
</protein>
<dbReference type="EMBL" id="JBEHHI010000002">
    <property type="protein sequence ID" value="MEX5728769.1"/>
    <property type="molecule type" value="Genomic_DNA"/>
</dbReference>
<dbReference type="RefSeq" id="WP_125407038.1">
    <property type="nucleotide sequence ID" value="NZ_JBEHHI010000002.1"/>
</dbReference>
<dbReference type="PIRSF" id="PIRSF006816">
    <property type="entry name" value="Cyc3_hyd_g"/>
    <property type="match status" value="1"/>
</dbReference>
<sequence length="280" mass="28464">MAAGAEAMDGAAPMLPVRCRVASAQAEGADVATLTLEPVAGALSGGAPGQFNMLYAFGIGEAAISLSGHDEAGRPMHTIRAVGATTRALTAMEAGAELGLRGPFGTGWPVADQAGRHLLAVAGGLGLAPLRPAILAAAAQPGAVSVVHGARSPDTLLYAGELSAWAAEGTPVYLTVDHAAPGWTGRVGTVIGCLPPALAGHDPAAVSAFLCGPEVMMRATAQALSDAGVPPDRIWLSMERNMKCGIGLCGHCQYGPDFICRDGPVLRYDRIAARLTLREI</sequence>
<dbReference type="PANTHER" id="PTHR43513">
    <property type="entry name" value="DIHYDROOROTATE DEHYDROGENASE B (NAD(+)), ELECTRON TRANSFER SUBUNIT"/>
    <property type="match status" value="1"/>
</dbReference>
<dbReference type="InterPro" id="IPR050353">
    <property type="entry name" value="PyrK_electron_transfer"/>
</dbReference>
<proteinExistence type="predicted"/>
<evidence type="ECO:0000313" key="2">
    <source>
        <dbReference type="EMBL" id="MEX5728769.1"/>
    </source>
</evidence>
<dbReference type="Gene3D" id="2.40.30.10">
    <property type="entry name" value="Translation factors"/>
    <property type="match status" value="1"/>
</dbReference>
<dbReference type="CDD" id="cd06221">
    <property type="entry name" value="sulfite_reductase_like"/>
    <property type="match status" value="1"/>
</dbReference>
<dbReference type="Proteomes" id="UP001560019">
    <property type="component" value="Unassembled WGS sequence"/>
</dbReference>
<evidence type="ECO:0000259" key="1">
    <source>
        <dbReference type="PROSITE" id="PS51384"/>
    </source>
</evidence>
<dbReference type="SUPFAM" id="SSF63380">
    <property type="entry name" value="Riboflavin synthase domain-like"/>
    <property type="match status" value="1"/>
</dbReference>
<dbReference type="Pfam" id="PF10418">
    <property type="entry name" value="DHODB_Fe-S_bind"/>
    <property type="match status" value="1"/>
</dbReference>
<name>A0ABV3XUC2_9RHOB</name>
<dbReference type="SUPFAM" id="SSF52343">
    <property type="entry name" value="Ferredoxin reductase-like, C-terminal NADP-linked domain"/>
    <property type="match status" value="1"/>
</dbReference>
<dbReference type="Gene3D" id="3.40.50.80">
    <property type="entry name" value="Nucleotide-binding domain of ferredoxin-NADP reductase (FNR) module"/>
    <property type="match status" value="1"/>
</dbReference>
<dbReference type="InterPro" id="IPR017938">
    <property type="entry name" value="Riboflavin_synthase-like_b-brl"/>
</dbReference>
<dbReference type="PROSITE" id="PS51384">
    <property type="entry name" value="FAD_FR"/>
    <property type="match status" value="1"/>
</dbReference>
<accession>A0ABV3XUC2</accession>
<organism evidence="2 3">
    <name type="scientific">Rhodovulum iodosum</name>
    <dbReference type="NCBI Taxonomy" id="68291"/>
    <lineage>
        <taxon>Bacteria</taxon>
        <taxon>Pseudomonadati</taxon>
        <taxon>Pseudomonadota</taxon>
        <taxon>Alphaproteobacteria</taxon>
        <taxon>Rhodobacterales</taxon>
        <taxon>Paracoccaceae</taxon>
        <taxon>Rhodovulum</taxon>
    </lineage>
</organism>
<dbReference type="InterPro" id="IPR001433">
    <property type="entry name" value="OxRdtase_FAD/NAD-bd"/>
</dbReference>
<feature type="domain" description="FAD-binding FR-type" evidence="1">
    <location>
        <begin position="14"/>
        <end position="110"/>
    </location>
</feature>
<gene>
    <name evidence="2" type="ORF">Ga0609869_002122</name>
</gene>
<dbReference type="PANTHER" id="PTHR43513:SF3">
    <property type="entry name" value="DIHYDROOROTATE DEHYDROGENASE B (NAD(+)), ELECTRON TRANSFER SUBUNIT-RELATED"/>
    <property type="match status" value="1"/>
</dbReference>
<dbReference type="InterPro" id="IPR017927">
    <property type="entry name" value="FAD-bd_FR_type"/>
</dbReference>
<reference evidence="2 3" key="1">
    <citation type="submission" date="2024-06" db="EMBL/GenBank/DDBJ databases">
        <title>Genome of Rhodovulum iodosum, a marine photoferrotroph.</title>
        <authorList>
            <person name="Bianchini G."/>
            <person name="Nikeleit V."/>
            <person name="Kappler A."/>
            <person name="Bryce C."/>
            <person name="Sanchez-Baracaldo P."/>
        </authorList>
    </citation>
    <scope>NUCLEOTIDE SEQUENCE [LARGE SCALE GENOMIC DNA]</scope>
    <source>
        <strain evidence="2 3">UT/N1</strain>
    </source>
</reference>